<keyword evidence="6 9" id="KW-0472">Membrane</keyword>
<organism evidence="11 12">
    <name type="scientific">Euplotes crassus</name>
    <dbReference type="NCBI Taxonomy" id="5936"/>
    <lineage>
        <taxon>Eukaryota</taxon>
        <taxon>Sar</taxon>
        <taxon>Alveolata</taxon>
        <taxon>Ciliophora</taxon>
        <taxon>Intramacronucleata</taxon>
        <taxon>Spirotrichea</taxon>
        <taxon>Hypotrichia</taxon>
        <taxon>Euplotida</taxon>
        <taxon>Euplotidae</taxon>
        <taxon>Moneuplotes</taxon>
    </lineage>
</organism>
<evidence type="ECO:0000256" key="9">
    <source>
        <dbReference type="SAM" id="Phobius"/>
    </source>
</evidence>
<feature type="region of interest" description="Disordered" evidence="8">
    <location>
        <begin position="1"/>
        <end position="20"/>
    </location>
</feature>
<feature type="transmembrane region" description="Helical" evidence="9">
    <location>
        <begin position="336"/>
        <end position="357"/>
    </location>
</feature>
<dbReference type="Gene3D" id="2.60.120.10">
    <property type="entry name" value="Jelly Rolls"/>
    <property type="match status" value="1"/>
</dbReference>
<reference evidence="11" key="1">
    <citation type="submission" date="2023-07" db="EMBL/GenBank/DDBJ databases">
        <authorList>
            <consortium name="AG Swart"/>
            <person name="Singh M."/>
            <person name="Singh A."/>
            <person name="Seah K."/>
            <person name="Emmerich C."/>
        </authorList>
    </citation>
    <scope>NUCLEOTIDE SEQUENCE</scope>
    <source>
        <strain evidence="11">DP1</strain>
    </source>
</reference>
<protein>
    <recommendedName>
        <fullName evidence="10">Cyclic nucleotide-binding domain-containing protein</fullName>
    </recommendedName>
</protein>
<dbReference type="InterPro" id="IPR014710">
    <property type="entry name" value="RmlC-like_jellyroll"/>
</dbReference>
<feature type="region of interest" description="Disordered" evidence="8">
    <location>
        <begin position="893"/>
        <end position="923"/>
    </location>
</feature>
<keyword evidence="2" id="KW-0813">Transport</keyword>
<dbReference type="InterPro" id="IPR005821">
    <property type="entry name" value="Ion_trans_dom"/>
</dbReference>
<feature type="transmembrane region" description="Helical" evidence="9">
    <location>
        <begin position="295"/>
        <end position="316"/>
    </location>
</feature>
<name>A0AAD1XAN3_EUPCR</name>
<feature type="transmembrane region" description="Helical" evidence="9">
    <location>
        <begin position="192"/>
        <end position="214"/>
    </location>
</feature>
<dbReference type="EMBL" id="CAMPGE010010475">
    <property type="protein sequence ID" value="CAI2369324.1"/>
    <property type="molecule type" value="Genomic_DNA"/>
</dbReference>
<feature type="transmembrane region" description="Helical" evidence="9">
    <location>
        <begin position="369"/>
        <end position="387"/>
    </location>
</feature>
<dbReference type="Pfam" id="PF00520">
    <property type="entry name" value="Ion_trans"/>
    <property type="match status" value="1"/>
</dbReference>
<keyword evidence="3 9" id="KW-0812">Transmembrane</keyword>
<keyword evidence="5" id="KW-0406">Ion transport</keyword>
<evidence type="ECO:0000256" key="6">
    <source>
        <dbReference type="ARBA" id="ARBA00023136"/>
    </source>
</evidence>
<evidence type="ECO:0000313" key="11">
    <source>
        <dbReference type="EMBL" id="CAI2369324.1"/>
    </source>
</evidence>
<feature type="coiled-coil region" evidence="7">
    <location>
        <begin position="1023"/>
        <end position="1050"/>
    </location>
</feature>
<sequence>MIISRIGTSPGKKPYSSMALSTKKGLTKKKTFKKSTVNRKNSDQNLGELTSDVYPPLFQRSELYDLSKVDYTTEKPKVGLLKRLFCCKSQKIKPQEELKHDSERARKNWKVIKANLLAELFIKKLKLGRGLVQNGDENETLSDEEEGPSWTENIIINPNSRKIYFDYFMSFVALMDLLVNIYCIFVARPIIVFNLLILPLFVTEMVLCSLTTFYVDVALENRIAYIISNYLKKYFLLDFIGTFPFFLLDEVLLSFKLLRIFKLTTYISRINSFIEKMLVKWVHGRRELINSVKKTIRFLIFLLFTMHLLACIWIYIGQLSEENWIEKSDDILENPGSNFALYIAANYWVMSTFTTVGYGDFSGLNNTEYLFNMLVQVLGIGFFGYTIDSISKMMGQIDSISEFQEQEEENQNIWLMKLGRSNKDKILSRHYYDQANSFFSNYWSMDYTTLKNNEFYIQLKPRLQIEVDNICFEEIYERFEGFFKDTDDGFRREICHHLVFEEFRIFPPYNDTYEGDKKSFPDRQKTKLLQDGEIPERIFFIVGGEAYASNTTGRYNYFQLPEGAYFGETHILIGLPLSYSLFYSSEVGCAALTLKTEIFLQICERYPDSFLKLRKRSEKRRKVLRSYKFEALSDIINSCVHKFEGTPDYQKIKSMYDILLSENKEDHIVMEAKNRINVLKTIQQENNTRRSSKGAINAVQILNQEKAYRRHSVNLGVISQFGKSKRSNRKPLLPKISQAIAEEPKNLNTSENLLPEESSSLYAAFDKNLDNYPHLMPDKIEMSELDSPSGKSNMSNKKSMLEFSRSDKKFLKMIDHDKSLKRTQELPEKTRGSAALTDENLKTTQNYLPSQIDELTPVNRAKNLRPEKIEDSLEETPISSHFDKDRLFYSGGSLSGSSSEESVSSPSNLSNEHRRRSMPQFHTKIVTEELSSRSEILKKKFFGIHDKVCSNANTISRLLLKNEILEEYLKDEPKEIAIEETDPLCCIRCLRHKFNQKDHSLPDNFNTRSICHSSAENDQRIQYSELLSMVKETQEKFKSLKEKYQNAVREEQNSKKFKLDQIQAKLRKISKFRNNG</sequence>
<dbReference type="PROSITE" id="PS50042">
    <property type="entry name" value="CNMP_BINDING_3"/>
    <property type="match status" value="1"/>
</dbReference>
<evidence type="ECO:0000256" key="5">
    <source>
        <dbReference type="ARBA" id="ARBA00023065"/>
    </source>
</evidence>
<dbReference type="InterPro" id="IPR000595">
    <property type="entry name" value="cNMP-bd_dom"/>
</dbReference>
<dbReference type="SUPFAM" id="SSF81324">
    <property type="entry name" value="Voltage-gated potassium channels"/>
    <property type="match status" value="1"/>
</dbReference>
<feature type="transmembrane region" description="Helical" evidence="9">
    <location>
        <begin position="234"/>
        <end position="253"/>
    </location>
</feature>
<dbReference type="SUPFAM" id="SSF51206">
    <property type="entry name" value="cAMP-binding domain-like"/>
    <property type="match status" value="1"/>
</dbReference>
<feature type="compositionally biased region" description="Low complexity" evidence="8">
    <location>
        <begin position="893"/>
        <end position="910"/>
    </location>
</feature>
<dbReference type="PANTHER" id="PTHR47823">
    <property type="entry name" value="ION_TRANS DOMAIN-CONTAINING PROTEIN"/>
    <property type="match status" value="1"/>
</dbReference>
<comment type="subcellular location">
    <subcellularLocation>
        <location evidence="1">Membrane</location>
        <topology evidence="1">Multi-pass membrane protein</topology>
    </subcellularLocation>
</comment>
<dbReference type="AlphaFoldDB" id="A0AAD1XAN3"/>
<dbReference type="GO" id="GO:0016020">
    <property type="term" value="C:membrane"/>
    <property type="evidence" value="ECO:0007669"/>
    <property type="project" value="UniProtKB-SubCell"/>
</dbReference>
<evidence type="ECO:0000256" key="8">
    <source>
        <dbReference type="SAM" id="MobiDB-lite"/>
    </source>
</evidence>
<dbReference type="Proteomes" id="UP001295684">
    <property type="component" value="Unassembled WGS sequence"/>
</dbReference>
<evidence type="ECO:0000259" key="10">
    <source>
        <dbReference type="PROSITE" id="PS50042"/>
    </source>
</evidence>
<evidence type="ECO:0000256" key="2">
    <source>
        <dbReference type="ARBA" id="ARBA00022448"/>
    </source>
</evidence>
<evidence type="ECO:0000256" key="4">
    <source>
        <dbReference type="ARBA" id="ARBA00022989"/>
    </source>
</evidence>
<evidence type="ECO:0000256" key="3">
    <source>
        <dbReference type="ARBA" id="ARBA00022692"/>
    </source>
</evidence>
<comment type="caution">
    <text evidence="11">The sequence shown here is derived from an EMBL/GenBank/DDBJ whole genome shotgun (WGS) entry which is preliminary data.</text>
</comment>
<gene>
    <name evidence="11" type="ORF">ECRASSUSDP1_LOCUS10623</name>
</gene>
<feature type="transmembrane region" description="Helical" evidence="9">
    <location>
        <begin position="164"/>
        <end position="185"/>
    </location>
</feature>
<keyword evidence="7" id="KW-0175">Coiled coil</keyword>
<dbReference type="PANTHER" id="PTHR47823:SF9">
    <property type="entry name" value="CHROMOSOME UNDETERMINED SCAFFOLD_10, WHOLE GENOME SHOTGUN SEQUENCE"/>
    <property type="match status" value="1"/>
</dbReference>
<evidence type="ECO:0000313" key="12">
    <source>
        <dbReference type="Proteomes" id="UP001295684"/>
    </source>
</evidence>
<evidence type="ECO:0000256" key="7">
    <source>
        <dbReference type="SAM" id="Coils"/>
    </source>
</evidence>
<dbReference type="GO" id="GO:0005216">
    <property type="term" value="F:monoatomic ion channel activity"/>
    <property type="evidence" value="ECO:0007669"/>
    <property type="project" value="InterPro"/>
</dbReference>
<evidence type="ECO:0000256" key="1">
    <source>
        <dbReference type="ARBA" id="ARBA00004141"/>
    </source>
</evidence>
<dbReference type="CDD" id="cd00038">
    <property type="entry name" value="CAP_ED"/>
    <property type="match status" value="1"/>
</dbReference>
<keyword evidence="12" id="KW-1185">Reference proteome</keyword>
<dbReference type="InterPro" id="IPR018490">
    <property type="entry name" value="cNMP-bd_dom_sf"/>
</dbReference>
<feature type="domain" description="Cyclic nucleotide-binding" evidence="10">
    <location>
        <begin position="482"/>
        <end position="592"/>
    </location>
</feature>
<dbReference type="Gene3D" id="1.10.287.70">
    <property type="match status" value="1"/>
</dbReference>
<keyword evidence="4 9" id="KW-1133">Transmembrane helix</keyword>
<feature type="compositionally biased region" description="Basic and acidic residues" evidence="8">
    <location>
        <begin position="816"/>
        <end position="831"/>
    </location>
</feature>
<proteinExistence type="predicted"/>
<accession>A0AAD1XAN3</accession>
<feature type="region of interest" description="Disordered" evidence="8">
    <location>
        <begin position="816"/>
        <end position="854"/>
    </location>
</feature>